<dbReference type="OMA" id="MANTTCD"/>
<dbReference type="Gramene" id="C.cajan_25922.t">
    <property type="protein sequence ID" value="C.cajan_25922.t.cds1"/>
    <property type="gene ID" value="C.cajan_25922"/>
</dbReference>
<proteinExistence type="predicted"/>
<organism evidence="1 2">
    <name type="scientific">Cajanus cajan</name>
    <name type="common">Pigeon pea</name>
    <name type="synonym">Cajanus indicus</name>
    <dbReference type="NCBI Taxonomy" id="3821"/>
    <lineage>
        <taxon>Eukaryota</taxon>
        <taxon>Viridiplantae</taxon>
        <taxon>Streptophyta</taxon>
        <taxon>Embryophyta</taxon>
        <taxon>Tracheophyta</taxon>
        <taxon>Spermatophyta</taxon>
        <taxon>Magnoliopsida</taxon>
        <taxon>eudicotyledons</taxon>
        <taxon>Gunneridae</taxon>
        <taxon>Pentapetalae</taxon>
        <taxon>rosids</taxon>
        <taxon>fabids</taxon>
        <taxon>Fabales</taxon>
        <taxon>Fabaceae</taxon>
        <taxon>Papilionoideae</taxon>
        <taxon>50 kb inversion clade</taxon>
        <taxon>NPAAA clade</taxon>
        <taxon>indigoferoid/millettioid clade</taxon>
        <taxon>Phaseoleae</taxon>
        <taxon>Cajanus</taxon>
    </lineage>
</organism>
<name>A0A151SA38_CAJCA</name>
<evidence type="ECO:0008006" key="3">
    <source>
        <dbReference type="Google" id="ProtNLM"/>
    </source>
</evidence>
<dbReference type="Proteomes" id="UP000075243">
    <property type="component" value="Unassembled WGS sequence"/>
</dbReference>
<dbReference type="CDD" id="cd09272">
    <property type="entry name" value="RNase_HI_RT_Ty1"/>
    <property type="match status" value="1"/>
</dbReference>
<gene>
    <name evidence="1" type="ORF">KK1_026511</name>
</gene>
<sequence>MAHPTQVQYRAAMRVLRYLKSCPGKGLIFRRDSPIQFLGFSDADWATCVDSRRSVTGYYFFLGNSLVSWKTKKQQIVSRSSSEAEYRTLATATCEL</sequence>
<protein>
    <recommendedName>
        <fullName evidence="3">Retrovirus-related Pol polyprotein from transposon TNT 1-94</fullName>
    </recommendedName>
</protein>
<keyword evidence="2" id="KW-1185">Reference proteome</keyword>
<evidence type="ECO:0000313" key="1">
    <source>
        <dbReference type="EMBL" id="KYP51627.1"/>
    </source>
</evidence>
<dbReference type="EMBL" id="KQ483435">
    <property type="protein sequence ID" value="KYP51627.1"/>
    <property type="molecule type" value="Genomic_DNA"/>
</dbReference>
<reference evidence="1" key="1">
    <citation type="journal article" date="2012" name="Nat. Biotechnol.">
        <title>Draft genome sequence of pigeonpea (Cajanus cajan), an orphan legume crop of resource-poor farmers.</title>
        <authorList>
            <person name="Varshney R.K."/>
            <person name="Chen W."/>
            <person name="Li Y."/>
            <person name="Bharti A.K."/>
            <person name="Saxena R.K."/>
            <person name="Schlueter J.A."/>
            <person name="Donoghue M.T."/>
            <person name="Azam S."/>
            <person name="Fan G."/>
            <person name="Whaley A.M."/>
            <person name="Farmer A.D."/>
            <person name="Sheridan J."/>
            <person name="Iwata A."/>
            <person name="Tuteja R."/>
            <person name="Penmetsa R.V."/>
            <person name="Wu W."/>
            <person name="Upadhyaya H.D."/>
            <person name="Yang S.P."/>
            <person name="Shah T."/>
            <person name="Saxena K.B."/>
            <person name="Michael T."/>
            <person name="McCombie W.R."/>
            <person name="Yang B."/>
            <person name="Zhang G."/>
            <person name="Yang H."/>
            <person name="Wang J."/>
            <person name="Spillane C."/>
            <person name="Cook D.R."/>
            <person name="May G.D."/>
            <person name="Xu X."/>
            <person name="Jackson S.A."/>
        </authorList>
    </citation>
    <scope>NUCLEOTIDE SEQUENCE [LARGE SCALE GENOMIC DNA]</scope>
</reference>
<evidence type="ECO:0000313" key="2">
    <source>
        <dbReference type="Proteomes" id="UP000075243"/>
    </source>
</evidence>
<dbReference type="STRING" id="3821.A0A151SA38"/>
<dbReference type="PANTHER" id="PTHR11439:SF470">
    <property type="entry name" value="CYSTEINE-RICH RLK (RECEPTOR-LIKE PROTEIN KINASE) 8"/>
    <property type="match status" value="1"/>
</dbReference>
<dbReference type="AlphaFoldDB" id="A0A151SA38"/>
<accession>A0A151SA38</accession>
<dbReference type="PANTHER" id="PTHR11439">
    <property type="entry name" value="GAG-POL-RELATED RETROTRANSPOSON"/>
    <property type="match status" value="1"/>
</dbReference>